<keyword evidence="2 3" id="KW-0040">ANK repeat</keyword>
<sequence>MSLCYDSDEIVLIYAFNNMGVRELTPSQVEFFEACRRGDIEKVKNYIASKKSKKTRTPLNFLRPSTPSPGWLSSYKDPSTQYTPLHNASLHGHHHICKILIESDRLLTSARDKRGCVPLHLASWNGHFEAMKLLVEFDTDSVDVVNNAQESPLHLAAQHGHDKVVRVLLEHHADPRLRNARFETPLDVAARTGHAVVCKILVGFCPELALQSAVDCSSTGENGQIRAQVVYPLHAAARHSHIQCLQILRLGGFDIDFVTDEGSALHVAAVFGQVEAVKYLTEEGINPHIRDSKGRTALEVLREHEGNQTSDLTYIIQSREGWSECRKIIDSYIQRLESEHFNSSSDSGIDRRDSERSIVDEEVIGDIWRPLPSGAHATSTSKPSLHDAKEPLNDGRSSAVQNATVIAVGNHNSSSTNPAPAKEITLDDTFVRTICPQPYPAPIHRTWNSRMYDAERGIARFPLTSPVNKTRHQQSKRISDTLPLKFNALRTTIPSRGSLLSSDSPCCIYRAPPVYDMWYQKFVQNDGTTHTYNPAYPYDNIPRNVIVYDNAPTPGHSRWNHDCSSSSGKASDLSMLASPRQEQIQTITTSRPRTRPSVLNAFTSAFETLEERSQDDKKDSSSMRGLETSNDSNLSPQFSSRKNSTTTFGCSTLGRSSSPVGFSSSNPSGRAPLAMPEELTGSTSTSILSSSVTPERESTAQLTSSNISTATSSTPNASVSEFLFFISYHDECYIDSRNLYENVVSKIDDRLGRNNRSSMEISLSTLTIDYSDMPPSPNSSRSKIFNKLCFNSKACDKTSPSKEFPFSPAATECSDGTITSSCSLPVVSRISTTPPSDTSFYKLYHQNSGDESPPSVVKLRSSFDTATERTSAMDLNKANESINEIEEWKKIDDILSSFGGAVCRESVFAANYESQVAVFLRDCRSQALTLQLTSQPSTYRHSLNNSSLSTCKPESEYTTLSQWLCTTVGIPNPKAAEVGQILTRAGFDRLRQLHGCLTARELSALGIEKPIQQQILTYLDSVTNVKPNAYSFNYVSDWLCSLELTDYLGNFVTAGLKTMVLVRSAGLTRDHLEKMGITLPGHIARILYSLVNTRVDEVYHKREEMKNIRELDIPSSSNILRETPSETTISFSENDDTENGYPARTDLLHTHASFSAHYLGSMEISNIDGTEESRRAMAKLKKTVRVIAKVPEVILEISIHGVRILDGRTGRLAVEHEISQIQIVCQDERDLNCFTYISQDLEKNLCHVFCVLTADVATEIIVTLGQAFELAYKLQNGLILEEVANV</sequence>
<dbReference type="PROSITE" id="PS01179">
    <property type="entry name" value="PID"/>
    <property type="match status" value="1"/>
</dbReference>
<dbReference type="InterPro" id="IPR036770">
    <property type="entry name" value="Ankyrin_rpt-contain_sf"/>
</dbReference>
<dbReference type="Gene3D" id="2.30.29.30">
    <property type="entry name" value="Pleckstrin-homology domain (PH domain)/Phosphotyrosine-binding domain (PTB)"/>
    <property type="match status" value="1"/>
</dbReference>
<dbReference type="PROSITE" id="PS50297">
    <property type="entry name" value="ANK_REP_REGION"/>
    <property type="match status" value="3"/>
</dbReference>
<keyword evidence="8" id="KW-1185">Reference proteome</keyword>
<evidence type="ECO:0000256" key="2">
    <source>
        <dbReference type="ARBA" id="ARBA00023043"/>
    </source>
</evidence>
<feature type="compositionally biased region" description="Basic and acidic residues" evidence="4">
    <location>
        <begin position="384"/>
        <end position="393"/>
    </location>
</feature>
<dbReference type="SUPFAM" id="SSF47769">
    <property type="entry name" value="SAM/Pointed domain"/>
    <property type="match status" value="1"/>
</dbReference>
<feature type="compositionally biased region" description="Low complexity" evidence="4">
    <location>
        <begin position="656"/>
        <end position="669"/>
    </location>
</feature>
<feature type="compositionally biased region" description="Polar residues" evidence="4">
    <location>
        <begin position="627"/>
        <end position="655"/>
    </location>
</feature>
<feature type="domain" description="SAM" evidence="6">
    <location>
        <begin position="1030"/>
        <end position="1096"/>
    </location>
</feature>
<reference evidence="7" key="1">
    <citation type="submission" date="2021-06" db="EMBL/GenBank/DDBJ databases">
        <title>Parelaphostrongylus tenuis whole genome reference sequence.</title>
        <authorList>
            <person name="Garwood T.J."/>
            <person name="Larsen P.A."/>
            <person name="Fountain-Jones N.M."/>
            <person name="Garbe J.R."/>
            <person name="Macchietto M.G."/>
            <person name="Kania S.A."/>
            <person name="Gerhold R.W."/>
            <person name="Richards J.E."/>
            <person name="Wolf T.M."/>
        </authorList>
    </citation>
    <scope>NUCLEOTIDE SEQUENCE</scope>
    <source>
        <strain evidence="7">MNPRO001-30</strain>
        <tissue evidence="7">Meninges</tissue>
    </source>
</reference>
<dbReference type="SMART" id="SM00454">
    <property type="entry name" value="SAM"/>
    <property type="match status" value="1"/>
</dbReference>
<name>A0AAD5QTH5_PARTN</name>
<evidence type="ECO:0000256" key="4">
    <source>
        <dbReference type="SAM" id="MobiDB-lite"/>
    </source>
</evidence>
<feature type="repeat" description="ANK" evidence="3">
    <location>
        <begin position="148"/>
        <end position="180"/>
    </location>
</feature>
<dbReference type="Pfam" id="PF00640">
    <property type="entry name" value="PID"/>
    <property type="match status" value="1"/>
</dbReference>
<dbReference type="InterPro" id="IPR033635">
    <property type="entry name" value="ANKS1/Caskin"/>
</dbReference>
<dbReference type="Pfam" id="PF00536">
    <property type="entry name" value="SAM_1"/>
    <property type="match status" value="1"/>
</dbReference>
<dbReference type="GO" id="GO:0005829">
    <property type="term" value="C:cytosol"/>
    <property type="evidence" value="ECO:0007669"/>
    <property type="project" value="TreeGrafter"/>
</dbReference>
<keyword evidence="1" id="KW-0677">Repeat</keyword>
<dbReference type="InterPro" id="IPR001660">
    <property type="entry name" value="SAM"/>
</dbReference>
<dbReference type="Proteomes" id="UP001196413">
    <property type="component" value="Unassembled WGS sequence"/>
</dbReference>
<evidence type="ECO:0000259" key="5">
    <source>
        <dbReference type="PROSITE" id="PS01179"/>
    </source>
</evidence>
<dbReference type="EMBL" id="JAHQIW010004884">
    <property type="protein sequence ID" value="KAJ1364198.1"/>
    <property type="molecule type" value="Genomic_DNA"/>
</dbReference>
<evidence type="ECO:0000313" key="8">
    <source>
        <dbReference type="Proteomes" id="UP001196413"/>
    </source>
</evidence>
<dbReference type="PANTHER" id="PTHR24174">
    <property type="entry name" value="ANKYRIN REPEAT AND STERILE ALPHA MOTIF DOMAIN-CONTAINING PROTEIN 1"/>
    <property type="match status" value="1"/>
</dbReference>
<dbReference type="Gene3D" id="1.25.40.20">
    <property type="entry name" value="Ankyrin repeat-containing domain"/>
    <property type="match status" value="2"/>
</dbReference>
<dbReference type="InterPro" id="IPR006020">
    <property type="entry name" value="PTB/PI_dom"/>
</dbReference>
<feature type="region of interest" description="Disordered" evidence="4">
    <location>
        <begin position="558"/>
        <end position="714"/>
    </location>
</feature>
<dbReference type="PROSITE" id="PS50088">
    <property type="entry name" value="ANK_REPEAT"/>
    <property type="match status" value="3"/>
</dbReference>
<dbReference type="InterPro" id="IPR011993">
    <property type="entry name" value="PH-like_dom_sf"/>
</dbReference>
<gene>
    <name evidence="7" type="ORF">KIN20_024230</name>
</gene>
<evidence type="ECO:0000313" key="7">
    <source>
        <dbReference type="EMBL" id="KAJ1364198.1"/>
    </source>
</evidence>
<organism evidence="7 8">
    <name type="scientific">Parelaphostrongylus tenuis</name>
    <name type="common">Meningeal worm</name>
    <dbReference type="NCBI Taxonomy" id="148309"/>
    <lineage>
        <taxon>Eukaryota</taxon>
        <taxon>Metazoa</taxon>
        <taxon>Ecdysozoa</taxon>
        <taxon>Nematoda</taxon>
        <taxon>Chromadorea</taxon>
        <taxon>Rhabditida</taxon>
        <taxon>Rhabditina</taxon>
        <taxon>Rhabditomorpha</taxon>
        <taxon>Strongyloidea</taxon>
        <taxon>Metastrongylidae</taxon>
        <taxon>Parelaphostrongylus</taxon>
    </lineage>
</organism>
<evidence type="ECO:0000256" key="3">
    <source>
        <dbReference type="PROSITE-ProRule" id="PRU00023"/>
    </source>
</evidence>
<dbReference type="SUPFAM" id="SSF50729">
    <property type="entry name" value="PH domain-like"/>
    <property type="match status" value="1"/>
</dbReference>
<dbReference type="Gene3D" id="1.10.150.50">
    <property type="entry name" value="Transcription Factor, Ets-1"/>
    <property type="match status" value="1"/>
</dbReference>
<dbReference type="Pfam" id="PF12796">
    <property type="entry name" value="Ank_2"/>
    <property type="match status" value="3"/>
</dbReference>
<accession>A0AAD5QTH5</accession>
<dbReference type="InterPro" id="IPR002110">
    <property type="entry name" value="Ankyrin_rpt"/>
</dbReference>
<feature type="repeat" description="ANK" evidence="3">
    <location>
        <begin position="260"/>
        <end position="292"/>
    </location>
</feature>
<proteinExistence type="predicted"/>
<dbReference type="PROSITE" id="PS50105">
    <property type="entry name" value="SAM_DOMAIN"/>
    <property type="match status" value="1"/>
</dbReference>
<feature type="domain" description="PID" evidence="5">
    <location>
        <begin position="1153"/>
        <end position="1273"/>
    </location>
</feature>
<dbReference type="InterPro" id="IPR013761">
    <property type="entry name" value="SAM/pointed_sf"/>
</dbReference>
<feature type="compositionally biased region" description="Basic and acidic residues" evidence="4">
    <location>
        <begin position="609"/>
        <end position="621"/>
    </location>
</feature>
<comment type="caution">
    <text evidence="7">The sequence shown here is derived from an EMBL/GenBank/DDBJ whole genome shotgun (WGS) entry which is preliminary data.</text>
</comment>
<evidence type="ECO:0000256" key="1">
    <source>
        <dbReference type="ARBA" id="ARBA00022737"/>
    </source>
</evidence>
<evidence type="ECO:0000259" key="6">
    <source>
        <dbReference type="PROSITE" id="PS50105"/>
    </source>
</evidence>
<feature type="region of interest" description="Disordered" evidence="4">
    <location>
        <begin position="369"/>
        <end position="397"/>
    </location>
</feature>
<protein>
    <recommendedName>
        <fullName evidence="9">Ankyrin repeat and sterile alpha motif domain-containing protein 1B</fullName>
    </recommendedName>
</protein>
<dbReference type="SMART" id="SM00462">
    <property type="entry name" value="PTB"/>
    <property type="match status" value="1"/>
</dbReference>
<dbReference type="SMART" id="SM00248">
    <property type="entry name" value="ANK"/>
    <property type="match status" value="6"/>
</dbReference>
<feature type="repeat" description="ANK" evidence="3">
    <location>
        <begin position="114"/>
        <end position="140"/>
    </location>
</feature>
<dbReference type="PANTHER" id="PTHR24174:SF16">
    <property type="entry name" value="CASKIN-2"/>
    <property type="match status" value="1"/>
</dbReference>
<evidence type="ECO:0008006" key="9">
    <source>
        <dbReference type="Google" id="ProtNLM"/>
    </source>
</evidence>
<feature type="compositionally biased region" description="Low complexity" evidence="4">
    <location>
        <begin position="680"/>
        <end position="693"/>
    </location>
</feature>
<dbReference type="SUPFAM" id="SSF48403">
    <property type="entry name" value="Ankyrin repeat"/>
    <property type="match status" value="1"/>
</dbReference>
<feature type="compositionally biased region" description="Low complexity" evidence="4">
    <location>
        <begin position="583"/>
        <end position="597"/>
    </location>
</feature>
<feature type="compositionally biased region" description="Low complexity" evidence="4">
    <location>
        <begin position="703"/>
        <end position="714"/>
    </location>
</feature>